<reference evidence="2 3" key="1">
    <citation type="submission" date="2024-09" db="EMBL/GenBank/DDBJ databases">
        <title>Chromosome-scale assembly of Riccia fluitans.</title>
        <authorList>
            <person name="Paukszto L."/>
            <person name="Sawicki J."/>
            <person name="Karawczyk K."/>
            <person name="Piernik-Szablinska J."/>
            <person name="Szczecinska M."/>
            <person name="Mazdziarz M."/>
        </authorList>
    </citation>
    <scope>NUCLEOTIDE SEQUENCE [LARGE SCALE GENOMIC DNA]</scope>
    <source>
        <strain evidence="2">Rf_01</strain>
        <tissue evidence="2">Aerial parts of the thallus</tissue>
    </source>
</reference>
<dbReference type="Proteomes" id="UP001605036">
    <property type="component" value="Unassembled WGS sequence"/>
</dbReference>
<name>A0ABD1ZJ93_9MARC</name>
<feature type="repeat" description="ARM" evidence="1">
    <location>
        <begin position="66"/>
        <end position="110"/>
    </location>
</feature>
<proteinExistence type="predicted"/>
<dbReference type="Pfam" id="PF00514">
    <property type="entry name" value="Arm"/>
    <property type="match status" value="4"/>
</dbReference>
<dbReference type="InterPro" id="IPR000225">
    <property type="entry name" value="Armadillo"/>
</dbReference>
<dbReference type="PANTHER" id="PTHR15599:SF3">
    <property type="entry name" value="ARMADILLO REPEAT-CONTAINING DOMAIN-CONTAINING PROTEIN"/>
    <property type="match status" value="1"/>
</dbReference>
<dbReference type="InterPro" id="IPR016024">
    <property type="entry name" value="ARM-type_fold"/>
</dbReference>
<evidence type="ECO:0000313" key="2">
    <source>
        <dbReference type="EMBL" id="KAL2651400.1"/>
    </source>
</evidence>
<dbReference type="PROSITE" id="PS50176">
    <property type="entry name" value="ARM_REPEAT"/>
    <property type="match status" value="4"/>
</dbReference>
<dbReference type="PANTHER" id="PTHR15599">
    <property type="entry name" value="RTDR1"/>
    <property type="match status" value="1"/>
</dbReference>
<dbReference type="SMART" id="SM00185">
    <property type="entry name" value="ARM"/>
    <property type="match status" value="5"/>
</dbReference>
<dbReference type="EMBL" id="JBHFFA010000001">
    <property type="protein sequence ID" value="KAL2651400.1"/>
    <property type="molecule type" value="Genomic_DNA"/>
</dbReference>
<gene>
    <name evidence="2" type="ORF">R1flu_019528</name>
</gene>
<evidence type="ECO:0000313" key="3">
    <source>
        <dbReference type="Proteomes" id="UP001605036"/>
    </source>
</evidence>
<dbReference type="Gene3D" id="1.25.10.10">
    <property type="entry name" value="Leucine-rich Repeat Variant"/>
    <property type="match status" value="2"/>
</dbReference>
<accession>A0ABD1ZJ93</accession>
<protein>
    <submittedName>
        <fullName evidence="2">Uncharacterized protein</fullName>
    </submittedName>
</protein>
<feature type="repeat" description="ARM" evidence="1">
    <location>
        <begin position="191"/>
        <end position="233"/>
    </location>
</feature>
<dbReference type="InterPro" id="IPR011989">
    <property type="entry name" value="ARM-like"/>
</dbReference>
<organism evidence="2 3">
    <name type="scientific">Riccia fluitans</name>
    <dbReference type="NCBI Taxonomy" id="41844"/>
    <lineage>
        <taxon>Eukaryota</taxon>
        <taxon>Viridiplantae</taxon>
        <taxon>Streptophyta</taxon>
        <taxon>Embryophyta</taxon>
        <taxon>Marchantiophyta</taxon>
        <taxon>Marchantiopsida</taxon>
        <taxon>Marchantiidae</taxon>
        <taxon>Marchantiales</taxon>
        <taxon>Ricciaceae</taxon>
        <taxon>Riccia</taxon>
    </lineage>
</organism>
<dbReference type="SUPFAM" id="SSF48371">
    <property type="entry name" value="ARM repeat"/>
    <property type="match status" value="1"/>
</dbReference>
<evidence type="ECO:0000256" key="1">
    <source>
        <dbReference type="PROSITE-ProRule" id="PRU00259"/>
    </source>
</evidence>
<feature type="repeat" description="ARM" evidence="1">
    <location>
        <begin position="150"/>
        <end position="192"/>
    </location>
</feature>
<comment type="caution">
    <text evidence="2">The sequence shown here is derived from an EMBL/GenBank/DDBJ whole genome shotgun (WGS) entry which is preliminary data.</text>
</comment>
<dbReference type="AlphaFoldDB" id="A0ABD1ZJ93"/>
<keyword evidence="3" id="KW-1185">Reference proteome</keyword>
<dbReference type="InterPro" id="IPR042856">
    <property type="entry name" value="RSP14"/>
</dbReference>
<feature type="repeat" description="ARM" evidence="1">
    <location>
        <begin position="109"/>
        <end position="151"/>
    </location>
</feature>
<sequence>MDRPTDAPDAVDNEQTQEEVRTLEHLKEQLQEPTKVLLEQHQLLPVLGQLKVLSRKQHIRKAIGKEGIKSLIRHLNNSKHINKLAAESANVILNICYEKENVHDVLECGGTATLVSFLSSDDDELQANAAGALQSICFQPEGRRAVRALGAIPQLIKLLDAESISVKARAVGALHNMSSDVYAIPVIRRKGGIKSLVQLLRSENLSVCGSAAGALQNVSREVASRLIIRESPALPLLVDLLSYSEVHVQVSAAGALLNILGPEMNETSVSQNTMEKKRKAFVRTVISMLVANLIHDTCFASCPSKSSYSSHLLRKASETISRCQGLK</sequence>